<dbReference type="InterPro" id="IPR000566">
    <property type="entry name" value="Lipocln_cytosolic_FA-bd_dom"/>
</dbReference>
<keyword evidence="4" id="KW-1185">Reference proteome</keyword>
<keyword evidence="1" id="KW-0732">Signal</keyword>
<evidence type="ECO:0000259" key="2">
    <source>
        <dbReference type="Pfam" id="PF00061"/>
    </source>
</evidence>
<accession>A0A9J6BQU6</accession>
<dbReference type="GO" id="GO:0006629">
    <property type="term" value="P:lipid metabolic process"/>
    <property type="evidence" value="ECO:0007669"/>
    <property type="project" value="TreeGrafter"/>
</dbReference>
<protein>
    <recommendedName>
        <fullName evidence="2">Lipocalin/cytosolic fatty-acid binding domain-containing protein</fullName>
    </recommendedName>
</protein>
<dbReference type="OrthoDB" id="565904at2759"/>
<dbReference type="PANTHER" id="PTHR10612">
    <property type="entry name" value="APOLIPOPROTEIN D"/>
    <property type="match status" value="1"/>
</dbReference>
<name>A0A9J6BQU6_POLVA</name>
<dbReference type="AlphaFoldDB" id="A0A9J6BQU6"/>
<dbReference type="Pfam" id="PF00061">
    <property type="entry name" value="Lipocalin"/>
    <property type="match status" value="1"/>
</dbReference>
<proteinExistence type="predicted"/>
<evidence type="ECO:0000313" key="4">
    <source>
        <dbReference type="Proteomes" id="UP001107558"/>
    </source>
</evidence>
<dbReference type="SUPFAM" id="SSF50814">
    <property type="entry name" value="Lipocalins"/>
    <property type="match status" value="1"/>
</dbReference>
<dbReference type="PANTHER" id="PTHR10612:SF34">
    <property type="entry name" value="APOLIPOPROTEIN D"/>
    <property type="match status" value="1"/>
</dbReference>
<feature type="chain" id="PRO_5039911665" description="Lipocalin/cytosolic fatty-acid binding domain-containing protein" evidence="1">
    <location>
        <begin position="19"/>
        <end position="170"/>
    </location>
</feature>
<sequence>MKLILLVILTFNVIVSFAAECPDIPFVSNFQPKRFLGKWRAIQTTGLDMACGGFDISGPEGSGKYNVHLLPVKIDVKMRLNRPNDFSSGFTEESPIELMNKANLKIFATDYDNYAGVVECKNDDGLYFVSATISSRSGVLSNDIVQNLKAQLVNYGVDVSGFKIIRQDIC</sequence>
<organism evidence="3 4">
    <name type="scientific">Polypedilum vanderplanki</name>
    <name type="common">Sleeping chironomid midge</name>
    <dbReference type="NCBI Taxonomy" id="319348"/>
    <lineage>
        <taxon>Eukaryota</taxon>
        <taxon>Metazoa</taxon>
        <taxon>Ecdysozoa</taxon>
        <taxon>Arthropoda</taxon>
        <taxon>Hexapoda</taxon>
        <taxon>Insecta</taxon>
        <taxon>Pterygota</taxon>
        <taxon>Neoptera</taxon>
        <taxon>Endopterygota</taxon>
        <taxon>Diptera</taxon>
        <taxon>Nematocera</taxon>
        <taxon>Chironomoidea</taxon>
        <taxon>Chironomidae</taxon>
        <taxon>Chironominae</taxon>
        <taxon>Polypedilum</taxon>
        <taxon>Polypedilum</taxon>
    </lineage>
</organism>
<dbReference type="GO" id="GO:0000302">
    <property type="term" value="P:response to reactive oxygen species"/>
    <property type="evidence" value="ECO:0007669"/>
    <property type="project" value="TreeGrafter"/>
</dbReference>
<gene>
    <name evidence="3" type="ORF">PVAND_002386</name>
</gene>
<evidence type="ECO:0000256" key="1">
    <source>
        <dbReference type="SAM" id="SignalP"/>
    </source>
</evidence>
<feature type="signal peptide" evidence="1">
    <location>
        <begin position="1"/>
        <end position="18"/>
    </location>
</feature>
<comment type="caution">
    <text evidence="3">The sequence shown here is derived from an EMBL/GenBank/DDBJ whole genome shotgun (WGS) entry which is preliminary data.</text>
</comment>
<dbReference type="Gene3D" id="2.40.128.20">
    <property type="match status" value="1"/>
</dbReference>
<evidence type="ECO:0000313" key="3">
    <source>
        <dbReference type="EMBL" id="KAG5672244.1"/>
    </source>
</evidence>
<dbReference type="GO" id="GO:0005737">
    <property type="term" value="C:cytoplasm"/>
    <property type="evidence" value="ECO:0007669"/>
    <property type="project" value="TreeGrafter"/>
</dbReference>
<dbReference type="EMBL" id="JADBJN010000003">
    <property type="protein sequence ID" value="KAG5672244.1"/>
    <property type="molecule type" value="Genomic_DNA"/>
</dbReference>
<reference evidence="3" key="1">
    <citation type="submission" date="2021-03" db="EMBL/GenBank/DDBJ databases">
        <title>Chromosome level genome of the anhydrobiotic midge Polypedilum vanderplanki.</title>
        <authorList>
            <person name="Yoshida Y."/>
            <person name="Kikawada T."/>
            <person name="Gusev O."/>
        </authorList>
    </citation>
    <scope>NUCLEOTIDE SEQUENCE</scope>
    <source>
        <strain evidence="3">NIAS01</strain>
        <tissue evidence="3">Whole body or cell culture</tissue>
    </source>
</reference>
<feature type="domain" description="Lipocalin/cytosolic fatty-acid binding" evidence="2">
    <location>
        <begin position="90"/>
        <end position="166"/>
    </location>
</feature>
<dbReference type="InterPro" id="IPR012674">
    <property type="entry name" value="Calycin"/>
</dbReference>
<dbReference type="Proteomes" id="UP001107558">
    <property type="component" value="Chromosome 3"/>
</dbReference>